<dbReference type="OrthoDB" id="6336369at2"/>
<dbReference type="GO" id="GO:0005737">
    <property type="term" value="C:cytoplasm"/>
    <property type="evidence" value="ECO:0007669"/>
    <property type="project" value="UniProtKB-SubCell"/>
</dbReference>
<dbReference type="PANTHER" id="PTHR45008">
    <property type="entry name" value="PTS SYSTEM GLUCOSE-SPECIFIC EIIA COMPONENT"/>
    <property type="match status" value="1"/>
</dbReference>
<evidence type="ECO:0000256" key="2">
    <source>
        <dbReference type="ARBA" id="ARBA00022448"/>
    </source>
</evidence>
<dbReference type="EMBL" id="MJIC01000001">
    <property type="protein sequence ID" value="OFI36330.1"/>
    <property type="molecule type" value="Genomic_DNA"/>
</dbReference>
<dbReference type="STRING" id="1856405.BFC17_00170"/>
<dbReference type="Gene3D" id="2.70.70.10">
    <property type="entry name" value="Glucose Permease (Domain IIA)"/>
    <property type="match status" value="1"/>
</dbReference>
<feature type="domain" description="PTS EIIA type-1" evidence="11">
    <location>
        <begin position="39"/>
        <end position="143"/>
    </location>
</feature>
<evidence type="ECO:0000256" key="1">
    <source>
        <dbReference type="ARBA" id="ARBA00004496"/>
    </source>
</evidence>
<evidence type="ECO:0000256" key="10">
    <source>
        <dbReference type="ARBA" id="ARBA00042873"/>
    </source>
</evidence>
<dbReference type="PROSITE" id="PS51093">
    <property type="entry name" value="PTS_EIIA_TYPE_1"/>
    <property type="match status" value="1"/>
</dbReference>
<proteinExistence type="predicted"/>
<evidence type="ECO:0000256" key="6">
    <source>
        <dbReference type="ARBA" id="ARBA00022777"/>
    </source>
</evidence>
<protein>
    <recommendedName>
        <fullName evidence="7">PTS system glucose-specific EIIA component</fullName>
    </recommendedName>
    <alternativeName>
        <fullName evidence="10">EIIA-Glc</fullName>
    </alternativeName>
    <alternativeName>
        <fullName evidence="9">EIII-Glc</fullName>
    </alternativeName>
    <alternativeName>
        <fullName evidence="8">Glucose-specific phosphotransferase enzyme IIA component</fullName>
    </alternativeName>
</protein>
<keyword evidence="13" id="KW-1185">Reference proteome</keyword>
<keyword evidence="6" id="KW-0418">Kinase</keyword>
<keyword evidence="3" id="KW-0762">Sugar transport</keyword>
<keyword evidence="4" id="KW-0808">Transferase</keyword>
<evidence type="ECO:0000256" key="3">
    <source>
        <dbReference type="ARBA" id="ARBA00022597"/>
    </source>
</evidence>
<comment type="subcellular location">
    <subcellularLocation>
        <location evidence="1">Cytoplasm</location>
    </subcellularLocation>
</comment>
<dbReference type="Pfam" id="PF00358">
    <property type="entry name" value="PTS_EIIA_1"/>
    <property type="match status" value="1"/>
</dbReference>
<evidence type="ECO:0000256" key="9">
    <source>
        <dbReference type="ARBA" id="ARBA00042526"/>
    </source>
</evidence>
<comment type="caution">
    <text evidence="12">The sequence shown here is derived from an EMBL/GenBank/DDBJ whole genome shotgun (WGS) entry which is preliminary data.</text>
</comment>
<dbReference type="InterPro" id="IPR001127">
    <property type="entry name" value="PTS_EIIA_1_perm"/>
</dbReference>
<accession>A0A1E8FK72</accession>
<keyword evidence="2" id="KW-0813">Transport</keyword>
<sequence length="170" mass="18046">MTVSVAKKIELSAPATGRPIFNLVAPATGDILLLDKLDDPIVQAGLLGSGVGIVMTTGEIVAPTNCIVEQIDISKSQVRLVNPKGLKLLLQIGETGAVKYGERIQWQVKSGQRCKQGTSLVKTDPLWIKQQGALPVCILTIVNGAKLGAIVLTTDNKVRAADDSFLTLYV</sequence>
<dbReference type="GO" id="GO:0009401">
    <property type="term" value="P:phosphoenolpyruvate-dependent sugar phosphotransferase system"/>
    <property type="evidence" value="ECO:0007669"/>
    <property type="project" value="UniProtKB-KW"/>
</dbReference>
<dbReference type="AlphaFoldDB" id="A0A1E8FK72"/>
<organism evidence="12 13">
    <name type="scientific">Alteromonas lipolytica</name>
    <dbReference type="NCBI Taxonomy" id="1856405"/>
    <lineage>
        <taxon>Bacteria</taxon>
        <taxon>Pseudomonadati</taxon>
        <taxon>Pseudomonadota</taxon>
        <taxon>Gammaproteobacteria</taxon>
        <taxon>Alteromonadales</taxon>
        <taxon>Alteromonadaceae</taxon>
        <taxon>Alteromonas/Salinimonas group</taxon>
        <taxon>Alteromonas</taxon>
    </lineage>
</organism>
<dbReference type="SUPFAM" id="SSF51261">
    <property type="entry name" value="Duplicated hybrid motif"/>
    <property type="match status" value="1"/>
</dbReference>
<evidence type="ECO:0000256" key="4">
    <source>
        <dbReference type="ARBA" id="ARBA00022679"/>
    </source>
</evidence>
<dbReference type="Proteomes" id="UP000176037">
    <property type="component" value="Unassembled WGS sequence"/>
</dbReference>
<evidence type="ECO:0000256" key="5">
    <source>
        <dbReference type="ARBA" id="ARBA00022683"/>
    </source>
</evidence>
<evidence type="ECO:0000313" key="13">
    <source>
        <dbReference type="Proteomes" id="UP000176037"/>
    </source>
</evidence>
<reference evidence="12 13" key="1">
    <citation type="submission" date="2016-09" db="EMBL/GenBank/DDBJ databases">
        <title>Alteromonas lipolytica, a new species isolated from sea water.</title>
        <authorList>
            <person name="Wu Y.-H."/>
            <person name="Cheng H."/>
            <person name="Xu X.-W."/>
        </authorList>
    </citation>
    <scope>NUCLEOTIDE SEQUENCE [LARGE SCALE GENOMIC DNA]</scope>
    <source>
        <strain evidence="12 13">JW12</strain>
    </source>
</reference>
<keyword evidence="5" id="KW-0598">Phosphotransferase system</keyword>
<name>A0A1E8FK72_9ALTE</name>
<evidence type="ECO:0000256" key="7">
    <source>
        <dbReference type="ARBA" id="ARBA00039163"/>
    </source>
</evidence>
<evidence type="ECO:0000259" key="11">
    <source>
        <dbReference type="PROSITE" id="PS51093"/>
    </source>
</evidence>
<dbReference type="RefSeq" id="WP_070174441.1">
    <property type="nucleotide sequence ID" value="NZ_BMJR01000004.1"/>
</dbReference>
<dbReference type="GO" id="GO:0016301">
    <property type="term" value="F:kinase activity"/>
    <property type="evidence" value="ECO:0007669"/>
    <property type="project" value="UniProtKB-KW"/>
</dbReference>
<dbReference type="InterPro" id="IPR011055">
    <property type="entry name" value="Dup_hybrid_motif"/>
</dbReference>
<dbReference type="PANTHER" id="PTHR45008:SF1">
    <property type="entry name" value="PTS SYSTEM GLUCOSE-SPECIFIC EIIA COMPONENT"/>
    <property type="match status" value="1"/>
</dbReference>
<evidence type="ECO:0000313" key="12">
    <source>
        <dbReference type="EMBL" id="OFI36330.1"/>
    </source>
</evidence>
<gene>
    <name evidence="12" type="ORF">BFC17_00170</name>
</gene>
<evidence type="ECO:0000256" key="8">
    <source>
        <dbReference type="ARBA" id="ARBA00042296"/>
    </source>
</evidence>
<dbReference type="InterPro" id="IPR050890">
    <property type="entry name" value="PTS_EIIA_component"/>
</dbReference>